<name>A0A915EKN1_9BILA</name>
<organism evidence="1 2">
    <name type="scientific">Ditylenchus dipsaci</name>
    <dbReference type="NCBI Taxonomy" id="166011"/>
    <lineage>
        <taxon>Eukaryota</taxon>
        <taxon>Metazoa</taxon>
        <taxon>Ecdysozoa</taxon>
        <taxon>Nematoda</taxon>
        <taxon>Chromadorea</taxon>
        <taxon>Rhabditida</taxon>
        <taxon>Tylenchina</taxon>
        <taxon>Tylenchomorpha</taxon>
        <taxon>Sphaerularioidea</taxon>
        <taxon>Anguinidae</taxon>
        <taxon>Anguininae</taxon>
        <taxon>Ditylenchus</taxon>
    </lineage>
</organism>
<protein>
    <submittedName>
        <fullName evidence="2">Uncharacterized protein</fullName>
    </submittedName>
</protein>
<accession>A0A915EKN1</accession>
<dbReference type="AlphaFoldDB" id="A0A915EKN1"/>
<evidence type="ECO:0000313" key="1">
    <source>
        <dbReference type="Proteomes" id="UP000887574"/>
    </source>
</evidence>
<dbReference type="WBParaSite" id="jg6904">
    <property type="protein sequence ID" value="jg6904"/>
    <property type="gene ID" value="jg6904"/>
</dbReference>
<reference evidence="2" key="1">
    <citation type="submission" date="2022-11" db="UniProtKB">
        <authorList>
            <consortium name="WormBaseParasite"/>
        </authorList>
    </citation>
    <scope>IDENTIFICATION</scope>
</reference>
<proteinExistence type="predicted"/>
<keyword evidence="1" id="KW-1185">Reference proteome</keyword>
<sequence length="72" mass="8270">MQNWSPSIRPAKKIQSVIPGGCTNFIQAPDVVWDPPIKVKIQELYNNWMLNYADKKWTANGNLPPTSMNIWL</sequence>
<dbReference type="Proteomes" id="UP000887574">
    <property type="component" value="Unplaced"/>
</dbReference>
<evidence type="ECO:0000313" key="2">
    <source>
        <dbReference type="WBParaSite" id="jg6904"/>
    </source>
</evidence>